<protein>
    <submittedName>
        <fullName evidence="1">Transposase</fullName>
    </submittedName>
</protein>
<accession>A0A1S0ZK86</accession>
<dbReference type="RefSeq" id="WP_023208248.1">
    <property type="nucleotide sequence ID" value="NZ_QWDP01000001.1"/>
</dbReference>
<reference evidence="1" key="1">
    <citation type="submission" date="2016-09" db="EMBL/GenBank/DDBJ databases">
        <title>Whole genome sequencing of Salmonella enterica.</title>
        <authorList>
            <person name="Bell R."/>
        </authorList>
    </citation>
    <scope>NUCLEOTIDE SEQUENCE [LARGE SCALE GENOMIC DNA]</scope>
    <source>
        <strain evidence="1">CFSAN044978</strain>
    </source>
</reference>
<gene>
    <name evidence="1" type="ORF">A7T00_06240</name>
</gene>
<proteinExistence type="predicted"/>
<name>A0A1S0ZK86_SALET</name>
<dbReference type="EMBL" id="MLZC01000002">
    <property type="protein sequence ID" value="OHG68956.1"/>
    <property type="molecule type" value="Genomic_DNA"/>
</dbReference>
<comment type="caution">
    <text evidence="1">The sequence shown here is derived from an EMBL/GenBank/DDBJ whole genome shotgun (WGS) entry which is preliminary data.</text>
</comment>
<organism evidence="1">
    <name type="scientific">Salmonella enterica subsp. enterica serovar Saintpaul</name>
    <dbReference type="NCBI Taxonomy" id="90105"/>
    <lineage>
        <taxon>Bacteria</taxon>
        <taxon>Pseudomonadati</taxon>
        <taxon>Pseudomonadota</taxon>
        <taxon>Gammaproteobacteria</taxon>
        <taxon>Enterobacterales</taxon>
        <taxon>Enterobacteriaceae</taxon>
        <taxon>Salmonella</taxon>
    </lineage>
</organism>
<dbReference type="AlphaFoldDB" id="A0A1S0ZK86"/>
<evidence type="ECO:0000313" key="1">
    <source>
        <dbReference type="EMBL" id="OHG68956.1"/>
    </source>
</evidence>
<sequence>MNKKTGQINGDILNDYNSVTPHHYNGALTPEKPENRYRFYCKTVTNSVDAQQNV</sequence>